<dbReference type="NCBIfam" id="TIGR00831">
    <property type="entry name" value="a_cpa1"/>
    <property type="match status" value="1"/>
</dbReference>
<dbReference type="GO" id="GO:0098719">
    <property type="term" value="P:sodium ion import across plasma membrane"/>
    <property type="evidence" value="ECO:0007669"/>
    <property type="project" value="TreeGrafter"/>
</dbReference>
<name>A0A6J4PDY0_9ACTN</name>
<dbReference type="PANTHER" id="PTHR10110:SF86">
    <property type="entry name" value="SODIUM_HYDROGEN EXCHANGER 7"/>
    <property type="match status" value="1"/>
</dbReference>
<accession>A0A6J4PDY0</accession>
<dbReference type="EMBL" id="CADCVB010000039">
    <property type="protein sequence ID" value="CAA9413592.1"/>
    <property type="molecule type" value="Genomic_DNA"/>
</dbReference>
<evidence type="ECO:0000256" key="2">
    <source>
        <dbReference type="ARBA" id="ARBA00022448"/>
    </source>
</evidence>
<reference evidence="12" key="1">
    <citation type="submission" date="2020-02" db="EMBL/GenBank/DDBJ databases">
        <authorList>
            <person name="Meier V. D."/>
        </authorList>
    </citation>
    <scope>NUCLEOTIDE SEQUENCE</scope>
    <source>
        <strain evidence="12">AVDCRST_MAG78</strain>
    </source>
</reference>
<feature type="transmembrane region" description="Helical" evidence="10">
    <location>
        <begin position="32"/>
        <end position="50"/>
    </location>
</feature>
<dbReference type="GO" id="GO:0015385">
    <property type="term" value="F:sodium:proton antiporter activity"/>
    <property type="evidence" value="ECO:0007669"/>
    <property type="project" value="InterPro"/>
</dbReference>
<organism evidence="12">
    <name type="scientific">uncultured Rubrobacteraceae bacterium</name>
    <dbReference type="NCBI Taxonomy" id="349277"/>
    <lineage>
        <taxon>Bacteria</taxon>
        <taxon>Bacillati</taxon>
        <taxon>Actinomycetota</taxon>
        <taxon>Rubrobacteria</taxon>
        <taxon>Rubrobacterales</taxon>
        <taxon>Rubrobacteraceae</taxon>
        <taxon>environmental samples</taxon>
    </lineage>
</organism>
<proteinExistence type="inferred from homology"/>
<comment type="caution">
    <text evidence="10">Lacks conserved residue(s) required for the propagation of feature annotation.</text>
</comment>
<dbReference type="AlphaFoldDB" id="A0A6J4PDY0"/>
<evidence type="ECO:0000256" key="4">
    <source>
        <dbReference type="ARBA" id="ARBA00022692"/>
    </source>
</evidence>
<keyword evidence="8 10" id="KW-0472">Membrane</keyword>
<keyword evidence="4 10" id="KW-0812">Transmembrane</keyword>
<comment type="function">
    <text evidence="10">Na(+)/H(+) antiporter that extrudes sodium in exchange for external protons.</text>
</comment>
<keyword evidence="2 10" id="KW-0813">Transport</keyword>
<evidence type="ECO:0000256" key="1">
    <source>
        <dbReference type="ARBA" id="ARBA00004651"/>
    </source>
</evidence>
<keyword evidence="10" id="KW-0050">Antiport</keyword>
<evidence type="ECO:0000256" key="3">
    <source>
        <dbReference type="ARBA" id="ARBA00022475"/>
    </source>
</evidence>
<dbReference type="PANTHER" id="PTHR10110">
    <property type="entry name" value="SODIUM/HYDROGEN EXCHANGER"/>
    <property type="match status" value="1"/>
</dbReference>
<keyword evidence="5 10" id="KW-1133">Transmembrane helix</keyword>
<evidence type="ECO:0000256" key="9">
    <source>
        <dbReference type="ARBA" id="ARBA00023201"/>
    </source>
</evidence>
<dbReference type="InterPro" id="IPR006153">
    <property type="entry name" value="Cation/H_exchanger_TM"/>
</dbReference>
<evidence type="ECO:0000256" key="7">
    <source>
        <dbReference type="ARBA" id="ARBA00023065"/>
    </source>
</evidence>
<feature type="transmembrane region" description="Helical" evidence="10">
    <location>
        <begin position="6"/>
        <end position="25"/>
    </location>
</feature>
<dbReference type="Pfam" id="PF00999">
    <property type="entry name" value="Na_H_Exchanger"/>
    <property type="match status" value="1"/>
</dbReference>
<evidence type="ECO:0000256" key="5">
    <source>
        <dbReference type="ARBA" id="ARBA00022989"/>
    </source>
</evidence>
<sequence length="533" mass="58599">MPGHLELWVLGLLVAVAGLVMLSNILRVPYPVLLVLGGLALGLVPIVPNVELPPDLILLIFLPPLLYSSAFFSSPRDLRANLRPIAFLSIILVLLTTVIVAVVAHAIIGLPWAAAFVLGAIVSPTDPVAATAIAGRLGAPRQIVTILEGESLINDGTALVLYRVAVSAVVTGTFSLLDAGLEFVLYGTGGVVVGLLVGWVISQARRWIEDPLVEITVTLFTGYAAYIPAEELGASGVLAVVAAGVYLGWRNPETTAPHVRLQAFSVWEALPFLLNSVLFILVGLQLPNILGRISGDYPATLVLLYAVLVSLAVIGTRLLWTFPAAYLPRYLSRRLRERETYPSWRYVTVVSYTGMRGAVSLAAALAIPLTVQSGDAFPGRDLILFLTFCVILATLVPQGLTLPFIIRRLGLAGEKGDEEREEIEARLRAAEAALAKIDELKNEDRVREDTAQRMRDLYEYRRRRFAARIEGQLENDENEDYEERSLAYQRFRRELLGAERAALLQLRKEGRLSDETRRRVERDLDLEDARLEI</sequence>
<evidence type="ECO:0000313" key="12">
    <source>
        <dbReference type="EMBL" id="CAA9413592.1"/>
    </source>
</evidence>
<dbReference type="GO" id="GO:0015386">
    <property type="term" value="F:potassium:proton antiporter activity"/>
    <property type="evidence" value="ECO:0007669"/>
    <property type="project" value="TreeGrafter"/>
</dbReference>
<evidence type="ECO:0000256" key="10">
    <source>
        <dbReference type="RuleBase" id="RU366002"/>
    </source>
</evidence>
<keyword evidence="9 10" id="KW-0739">Sodium transport</keyword>
<feature type="transmembrane region" description="Helical" evidence="10">
    <location>
        <begin position="56"/>
        <end position="73"/>
    </location>
</feature>
<dbReference type="GO" id="GO:0051453">
    <property type="term" value="P:regulation of intracellular pH"/>
    <property type="evidence" value="ECO:0007669"/>
    <property type="project" value="TreeGrafter"/>
</dbReference>
<comment type="similarity">
    <text evidence="10">Belongs to the monovalent cation:proton antiporter 1 (CPA1) transporter (TC 2.A.36) family.</text>
</comment>
<evidence type="ECO:0000256" key="6">
    <source>
        <dbReference type="ARBA" id="ARBA00023053"/>
    </source>
</evidence>
<dbReference type="InterPro" id="IPR018422">
    <property type="entry name" value="Cation/H_exchanger_CPA1"/>
</dbReference>
<protein>
    <submittedName>
        <fullName evidence="12">Na+/H+ antiporter</fullName>
    </submittedName>
</protein>
<feature type="transmembrane region" description="Helical" evidence="10">
    <location>
        <begin position="346"/>
        <end position="371"/>
    </location>
</feature>
<keyword evidence="7 10" id="KW-0406">Ion transport</keyword>
<evidence type="ECO:0000259" key="11">
    <source>
        <dbReference type="Pfam" id="PF00999"/>
    </source>
</evidence>
<feature type="transmembrane region" description="Helical" evidence="10">
    <location>
        <begin position="302"/>
        <end position="326"/>
    </location>
</feature>
<keyword evidence="6 10" id="KW-0915">Sodium</keyword>
<feature type="transmembrane region" description="Helical" evidence="10">
    <location>
        <begin position="183"/>
        <end position="201"/>
    </location>
</feature>
<feature type="transmembrane region" description="Helical" evidence="10">
    <location>
        <begin position="383"/>
        <end position="406"/>
    </location>
</feature>
<keyword evidence="3 10" id="KW-1003">Cell membrane</keyword>
<dbReference type="GO" id="GO:0005886">
    <property type="term" value="C:plasma membrane"/>
    <property type="evidence" value="ECO:0007669"/>
    <property type="project" value="UniProtKB-SubCell"/>
</dbReference>
<dbReference type="InterPro" id="IPR004705">
    <property type="entry name" value="Cation/H_exchanger_CPA1_bac"/>
</dbReference>
<dbReference type="Gene3D" id="6.10.140.1330">
    <property type="match status" value="1"/>
</dbReference>
<feature type="transmembrane region" description="Helical" evidence="10">
    <location>
        <begin position="261"/>
        <end position="282"/>
    </location>
</feature>
<evidence type="ECO:0000256" key="8">
    <source>
        <dbReference type="ARBA" id="ARBA00023136"/>
    </source>
</evidence>
<comment type="subcellular location">
    <subcellularLocation>
        <location evidence="1 10">Cell membrane</location>
        <topology evidence="1 10">Multi-pass membrane protein</topology>
    </subcellularLocation>
</comment>
<gene>
    <name evidence="12" type="ORF">AVDCRST_MAG78-531</name>
</gene>
<feature type="domain" description="Cation/H+ exchanger transmembrane" evidence="11">
    <location>
        <begin position="13"/>
        <end position="406"/>
    </location>
</feature>
<feature type="transmembrane region" description="Helical" evidence="10">
    <location>
        <begin position="85"/>
        <end position="108"/>
    </location>
</feature>